<dbReference type="AlphaFoldDB" id="A0A9E4K3M4"/>
<comment type="caution">
    <text evidence="5">The sequence shown here is derived from an EMBL/GenBank/DDBJ whole genome shotgun (WGS) entry which is preliminary data.</text>
</comment>
<dbReference type="SUPFAM" id="SSF53850">
    <property type="entry name" value="Periplasmic binding protein-like II"/>
    <property type="match status" value="1"/>
</dbReference>
<dbReference type="PANTHER" id="PTHR46663:SF2">
    <property type="entry name" value="GGDEF DOMAIN-CONTAINING PROTEIN"/>
    <property type="match status" value="1"/>
</dbReference>
<dbReference type="SUPFAM" id="SSF55073">
    <property type="entry name" value="Nucleotide cyclase"/>
    <property type="match status" value="1"/>
</dbReference>
<dbReference type="InterPro" id="IPR035965">
    <property type="entry name" value="PAS-like_dom_sf"/>
</dbReference>
<dbReference type="NCBIfam" id="TIGR00254">
    <property type="entry name" value="GGDEF"/>
    <property type="match status" value="1"/>
</dbReference>
<dbReference type="SUPFAM" id="SSF55785">
    <property type="entry name" value="PYP-like sensor domain (PAS domain)"/>
    <property type="match status" value="1"/>
</dbReference>
<dbReference type="CDD" id="cd01007">
    <property type="entry name" value="PBP2_BvgS_HisK_like"/>
    <property type="match status" value="1"/>
</dbReference>
<dbReference type="InterPro" id="IPR000700">
    <property type="entry name" value="PAS-assoc_C"/>
</dbReference>
<proteinExistence type="predicted"/>
<keyword evidence="5" id="KW-0548">Nucleotidyltransferase</keyword>
<evidence type="ECO:0000259" key="4">
    <source>
        <dbReference type="PROSITE" id="PS50887"/>
    </source>
</evidence>
<dbReference type="InterPro" id="IPR000160">
    <property type="entry name" value="GGDEF_dom"/>
</dbReference>
<dbReference type="PANTHER" id="PTHR46663">
    <property type="entry name" value="DIGUANYLATE CYCLASE DGCT-RELATED"/>
    <property type="match status" value="1"/>
</dbReference>
<dbReference type="NCBIfam" id="TIGR00229">
    <property type="entry name" value="sensory_box"/>
    <property type="match status" value="1"/>
</dbReference>
<dbReference type="EMBL" id="JAEPDI010000003">
    <property type="protein sequence ID" value="MCG7938617.1"/>
    <property type="molecule type" value="Genomic_DNA"/>
</dbReference>
<dbReference type="InterPro" id="IPR052163">
    <property type="entry name" value="DGC-Regulatory_Protein"/>
</dbReference>
<accession>A0A9E4K3M4</accession>
<dbReference type="InterPro" id="IPR000014">
    <property type="entry name" value="PAS"/>
</dbReference>
<protein>
    <submittedName>
        <fullName evidence="5">Diguanylate cyclase</fullName>
        <ecNumber evidence="5">2.7.7.65</ecNumber>
    </submittedName>
</protein>
<dbReference type="PROSITE" id="PS50887">
    <property type="entry name" value="GGDEF"/>
    <property type="match status" value="1"/>
</dbReference>
<dbReference type="Gene3D" id="3.40.50.2300">
    <property type="match status" value="2"/>
</dbReference>
<comment type="cofactor">
    <cofactor evidence="1">
        <name>Mg(2+)</name>
        <dbReference type="ChEBI" id="CHEBI:18420"/>
    </cofactor>
</comment>
<sequence>MDWVVDIERGVRDALRGKAGQIEIFSEYMDTKRIPFTPEYEQQVRDFLSNKFTDNQFATVLVTDNNAFDFVRRHGEVLFSGVPVVFCGINFFNEEQLEGYPNYTGVTETYDAKGTLSLALELHPNSQQVLVINDHLPTGLATEADIRQQLKGMDLSIPVRYAEKMPIAELERQLERLPADSIVLLGNYYRDGLDLFIPPKESSRLISTTSKAPVYSMLEFRIGQGVVGGYAVSGYRQGRAVGGLMAQILNGKPVSEIPVLKTGVNRLMFDSIQLDRFAIDPTNLPAESIQVNLNRTLFTHQERLWLEQHPVIRIAPDPDFPPIEYFDESGAYYGLAADYVRKLEEKIGFRFDIVRLENWDQAVVQAQHREVDMWAAASPTEQRLEYMSFTQPMIDVPAVIMTRRDEEGVLGMQGLIGKEVTVVSGYAAHDFLLKNYPAITLDVAPDIRSALRKVSFGEVDAMIGNLATSTYYMEQEGISNLKVAGESGYRYRLSLAVRSDWPMLRHILDKGLRLITEEERRAIMDRWVRFDVADRAWWQLSREQWVVLLAVLGVFAVGIVLAWNLILRHRVRERTVDLARINERLNEINSQLVESEEKYRLIFETSEDPMWLIEDNQFVMTNHAASRLLGYASPDQLVNTPPWELSPEFQPDGMSSAEKAKAMIGQAMKYGYNRFEWEHIKRDGTTFPVEVSLTRIPYRGHSAIFCMWNDITERKAAAMEIQRLATHDALTGLAGLRLAEDRIEMAIAKARREKCKMAILFIDLDGFKAINDEFGHDAGDALLKEVAARLESKVREVDTVARMGGDEFLIVLTSIQTLADIKRVSEQIVQSVRRPYHYEDQKLKVSISVGVALYPDHGETRESLVRIADRAMYDVKKESKNDYRVAQLETQGAVGRKE</sequence>
<dbReference type="InterPro" id="IPR043128">
    <property type="entry name" value="Rev_trsase/Diguanyl_cyclase"/>
</dbReference>
<dbReference type="Gene3D" id="3.30.70.270">
    <property type="match status" value="1"/>
</dbReference>
<dbReference type="InterPro" id="IPR001638">
    <property type="entry name" value="Solute-binding_3/MltF_N"/>
</dbReference>
<organism evidence="5 6">
    <name type="scientific">Candidatus Thiodiazotropha lotti</name>
    <dbReference type="NCBI Taxonomy" id="2792787"/>
    <lineage>
        <taxon>Bacteria</taxon>
        <taxon>Pseudomonadati</taxon>
        <taxon>Pseudomonadota</taxon>
        <taxon>Gammaproteobacteria</taxon>
        <taxon>Chromatiales</taxon>
        <taxon>Sedimenticolaceae</taxon>
        <taxon>Candidatus Thiodiazotropha</taxon>
    </lineage>
</organism>
<evidence type="ECO:0000259" key="3">
    <source>
        <dbReference type="PROSITE" id="PS50113"/>
    </source>
</evidence>
<feature type="domain" description="PAC" evidence="3">
    <location>
        <begin position="673"/>
        <end position="723"/>
    </location>
</feature>
<dbReference type="SMART" id="SM00091">
    <property type="entry name" value="PAS"/>
    <property type="match status" value="1"/>
</dbReference>
<dbReference type="EC" id="2.7.7.65" evidence="5"/>
<dbReference type="CDD" id="cd01949">
    <property type="entry name" value="GGDEF"/>
    <property type="match status" value="1"/>
</dbReference>
<keyword evidence="2" id="KW-0812">Transmembrane</keyword>
<evidence type="ECO:0000313" key="5">
    <source>
        <dbReference type="EMBL" id="MCG7938617.1"/>
    </source>
</evidence>
<dbReference type="FunFam" id="3.30.70.270:FF:000001">
    <property type="entry name" value="Diguanylate cyclase domain protein"/>
    <property type="match status" value="1"/>
</dbReference>
<dbReference type="CDD" id="cd00130">
    <property type="entry name" value="PAS"/>
    <property type="match status" value="1"/>
</dbReference>
<dbReference type="InterPro" id="IPR029787">
    <property type="entry name" value="Nucleotide_cyclase"/>
</dbReference>
<keyword evidence="2" id="KW-1133">Transmembrane helix</keyword>
<dbReference type="SMART" id="SM00267">
    <property type="entry name" value="GGDEF"/>
    <property type="match status" value="1"/>
</dbReference>
<dbReference type="Pfam" id="PF00990">
    <property type="entry name" value="GGDEF"/>
    <property type="match status" value="1"/>
</dbReference>
<dbReference type="Gene3D" id="3.30.450.20">
    <property type="entry name" value="PAS domain"/>
    <property type="match status" value="1"/>
</dbReference>
<dbReference type="Pfam" id="PF00497">
    <property type="entry name" value="SBP_bac_3"/>
    <property type="match status" value="1"/>
</dbReference>
<dbReference type="Proteomes" id="UP000886687">
    <property type="component" value="Unassembled WGS sequence"/>
</dbReference>
<reference evidence="5" key="1">
    <citation type="journal article" date="2021" name="Proc. Natl. Acad. Sci. U.S.A.">
        <title>Global biogeography of chemosynthetic symbionts reveals both localized and globally distributed symbiont groups. .</title>
        <authorList>
            <person name="Osvatic J.T."/>
            <person name="Wilkins L.G.E."/>
            <person name="Leibrecht L."/>
            <person name="Leray M."/>
            <person name="Zauner S."/>
            <person name="Polzin J."/>
            <person name="Camacho Y."/>
            <person name="Gros O."/>
            <person name="van Gils J.A."/>
            <person name="Eisen J.A."/>
            <person name="Petersen J.M."/>
            <person name="Yuen B."/>
        </authorList>
    </citation>
    <scope>NUCLEOTIDE SEQUENCE</scope>
    <source>
        <strain evidence="5">MAGL173</strain>
    </source>
</reference>
<gene>
    <name evidence="5" type="ORF">JAZ04_07140</name>
</gene>
<feature type="transmembrane region" description="Helical" evidence="2">
    <location>
        <begin position="545"/>
        <end position="566"/>
    </location>
</feature>
<evidence type="ECO:0000256" key="2">
    <source>
        <dbReference type="SAM" id="Phobius"/>
    </source>
</evidence>
<keyword evidence="5" id="KW-0808">Transferase</keyword>
<evidence type="ECO:0000313" key="6">
    <source>
        <dbReference type="Proteomes" id="UP000886687"/>
    </source>
</evidence>
<dbReference type="Pfam" id="PF13426">
    <property type="entry name" value="PAS_9"/>
    <property type="match status" value="1"/>
</dbReference>
<dbReference type="Gene3D" id="3.40.190.10">
    <property type="entry name" value="Periplasmic binding protein-like II"/>
    <property type="match status" value="2"/>
</dbReference>
<feature type="domain" description="GGDEF" evidence="4">
    <location>
        <begin position="755"/>
        <end position="888"/>
    </location>
</feature>
<dbReference type="PROSITE" id="PS50113">
    <property type="entry name" value="PAC"/>
    <property type="match status" value="1"/>
</dbReference>
<keyword evidence="2" id="KW-0472">Membrane</keyword>
<dbReference type="SMART" id="SM00062">
    <property type="entry name" value="PBPb"/>
    <property type="match status" value="1"/>
</dbReference>
<evidence type="ECO:0000256" key="1">
    <source>
        <dbReference type="ARBA" id="ARBA00001946"/>
    </source>
</evidence>
<dbReference type="GO" id="GO:0052621">
    <property type="term" value="F:diguanylate cyclase activity"/>
    <property type="evidence" value="ECO:0007669"/>
    <property type="project" value="UniProtKB-EC"/>
</dbReference>
<name>A0A9E4K3M4_9GAMM</name>